<proteinExistence type="predicted"/>
<organism evidence="1 2">
    <name type="scientific">Paenibacillus antibioticophila</name>
    <dbReference type="NCBI Taxonomy" id="1274374"/>
    <lineage>
        <taxon>Bacteria</taxon>
        <taxon>Bacillati</taxon>
        <taxon>Bacillota</taxon>
        <taxon>Bacilli</taxon>
        <taxon>Bacillales</taxon>
        <taxon>Paenibacillaceae</taxon>
        <taxon>Paenibacillus</taxon>
    </lineage>
</organism>
<keyword evidence="2" id="KW-1185">Reference proteome</keyword>
<accession>A0A920CFD0</accession>
<dbReference type="Proteomes" id="UP000681162">
    <property type="component" value="Unassembled WGS sequence"/>
</dbReference>
<sequence>MLIDSDWDYCYTGSDEHPIRRNLDPAGSARNLTIDELSLIVKIVVLQSKSFEQLSAELAQWPLVVSTHGNERL</sequence>
<name>A0A920CFD0_9BACL</name>
<evidence type="ECO:0000313" key="2">
    <source>
        <dbReference type="Proteomes" id="UP000681162"/>
    </source>
</evidence>
<reference evidence="1 2" key="1">
    <citation type="submission" date="2021-03" db="EMBL/GenBank/DDBJ databases">
        <title>Antimicrobial resistance genes in bacteria isolated from Japanese honey, and their potential for conferring macrolide and lincosamide resistance in the American foulbrood pathogen Paenibacillus larvae.</title>
        <authorList>
            <person name="Okamoto M."/>
            <person name="Kumagai M."/>
            <person name="Kanamori H."/>
            <person name="Takamatsu D."/>
        </authorList>
    </citation>
    <scope>NUCLEOTIDE SEQUENCE [LARGE SCALE GENOMIC DNA]</scope>
    <source>
        <strain evidence="1 2">J41TS12</strain>
    </source>
</reference>
<evidence type="ECO:0000313" key="1">
    <source>
        <dbReference type="EMBL" id="GIO35713.1"/>
    </source>
</evidence>
<gene>
    <name evidence="1" type="ORF">J41TS12_05740</name>
</gene>
<dbReference type="RefSeq" id="WP_212938121.1">
    <property type="nucleotide sequence ID" value="NZ_BORR01000002.1"/>
</dbReference>
<protein>
    <submittedName>
        <fullName evidence="1">Uncharacterized protein</fullName>
    </submittedName>
</protein>
<dbReference type="AlphaFoldDB" id="A0A920CFD0"/>
<dbReference type="EMBL" id="BORR01000002">
    <property type="protein sequence ID" value="GIO35713.1"/>
    <property type="molecule type" value="Genomic_DNA"/>
</dbReference>
<comment type="caution">
    <text evidence="1">The sequence shown here is derived from an EMBL/GenBank/DDBJ whole genome shotgun (WGS) entry which is preliminary data.</text>
</comment>